<evidence type="ECO:0000313" key="5">
    <source>
        <dbReference type="Proteomes" id="UP000054826"/>
    </source>
</evidence>
<evidence type="ECO:0000313" key="4">
    <source>
        <dbReference type="Proteomes" id="UP000054805"/>
    </source>
</evidence>
<keyword evidence="4" id="KW-1185">Reference proteome</keyword>
<evidence type="ECO:0000313" key="2">
    <source>
        <dbReference type="EMBL" id="KRY93925.1"/>
    </source>
</evidence>
<name>A0A0V1G6W7_TRIPS</name>
<sequence>MISRKEHGRLDEKYGLERRREIGVREAYMKNLGELCTENQVY</sequence>
<accession>A0A0V1G6W7</accession>
<comment type="caution">
    <text evidence="1">The sequence shown here is derived from an EMBL/GenBank/DDBJ whole genome shotgun (WGS) entry which is preliminary data.</text>
</comment>
<dbReference type="Proteomes" id="UP000054826">
    <property type="component" value="Unassembled WGS sequence"/>
</dbReference>
<dbReference type="EMBL" id="JYDS01006296">
    <property type="protein sequence ID" value="KRY93917.1"/>
    <property type="molecule type" value="Genomic_DNA"/>
</dbReference>
<protein>
    <submittedName>
        <fullName evidence="1">Uncharacterized protein</fullName>
    </submittedName>
</protein>
<evidence type="ECO:0000313" key="3">
    <source>
        <dbReference type="EMBL" id="KRY94609.1"/>
    </source>
</evidence>
<reference evidence="4 5" key="1">
    <citation type="submission" date="2015-01" db="EMBL/GenBank/DDBJ databases">
        <title>Evolution of Trichinella species and genotypes.</title>
        <authorList>
            <person name="Korhonen P.K."/>
            <person name="Edoardo P."/>
            <person name="Giuseppe L.R."/>
            <person name="Gasser R.B."/>
        </authorList>
    </citation>
    <scope>NUCLEOTIDE SEQUENCE [LARGE SCALE GENOMIC DNA]</scope>
    <source>
        <strain evidence="3">ISS176</strain>
        <strain evidence="1">ISS588</strain>
    </source>
</reference>
<organism evidence="1 4">
    <name type="scientific">Trichinella pseudospiralis</name>
    <name type="common">Parasitic roundworm</name>
    <dbReference type="NCBI Taxonomy" id="6337"/>
    <lineage>
        <taxon>Eukaryota</taxon>
        <taxon>Metazoa</taxon>
        <taxon>Ecdysozoa</taxon>
        <taxon>Nematoda</taxon>
        <taxon>Enoplea</taxon>
        <taxon>Dorylaimia</taxon>
        <taxon>Trichinellida</taxon>
        <taxon>Trichinellidae</taxon>
        <taxon>Trichinella</taxon>
    </lineage>
</organism>
<dbReference type="EMBL" id="JYDV01005405">
    <property type="protein sequence ID" value="KRY94609.1"/>
    <property type="molecule type" value="Genomic_DNA"/>
</dbReference>
<gene>
    <name evidence="1" type="ORF">T4B_13663</name>
    <name evidence="2" type="ORF">T4B_14723</name>
    <name evidence="3" type="ORF">T4C_5893</name>
</gene>
<dbReference type="Proteomes" id="UP000054805">
    <property type="component" value="Unassembled WGS sequence"/>
</dbReference>
<proteinExistence type="predicted"/>
<evidence type="ECO:0000313" key="1">
    <source>
        <dbReference type="EMBL" id="KRY93917.1"/>
    </source>
</evidence>
<dbReference type="AlphaFoldDB" id="A0A0V1G6W7"/>
<dbReference type="EMBL" id="JYDS01006286">
    <property type="protein sequence ID" value="KRY93925.1"/>
    <property type="molecule type" value="Genomic_DNA"/>
</dbReference>